<gene>
    <name evidence="2" type="ORF">PBRASI_LOCUS6193</name>
</gene>
<evidence type="ECO:0000256" key="1">
    <source>
        <dbReference type="SAM" id="MobiDB-lite"/>
    </source>
</evidence>
<reference evidence="2" key="1">
    <citation type="submission" date="2021-06" db="EMBL/GenBank/DDBJ databases">
        <authorList>
            <person name="Kallberg Y."/>
            <person name="Tangrot J."/>
            <person name="Rosling A."/>
        </authorList>
    </citation>
    <scope>NUCLEOTIDE SEQUENCE</scope>
    <source>
        <strain evidence="2">BR232B</strain>
    </source>
</reference>
<proteinExistence type="predicted"/>
<accession>A0A9N9FYW1</accession>
<sequence length="99" mass="11335">MSQNTDQRKETEPTPKSRRGRKPKTVPKKLDYTGREPIMIVKKSQKRKATEKNMAVVNIGVGRQELARMTTKELRIYAKAIEVTLLKIQLNNRGSGVDR</sequence>
<feature type="compositionally biased region" description="Basic residues" evidence="1">
    <location>
        <begin position="16"/>
        <end position="27"/>
    </location>
</feature>
<protein>
    <submittedName>
        <fullName evidence="2">8005_t:CDS:1</fullName>
    </submittedName>
</protein>
<feature type="compositionally biased region" description="Basic and acidic residues" evidence="1">
    <location>
        <begin position="1"/>
        <end position="15"/>
    </location>
</feature>
<organism evidence="2 3">
    <name type="scientific">Paraglomus brasilianum</name>
    <dbReference type="NCBI Taxonomy" id="144538"/>
    <lineage>
        <taxon>Eukaryota</taxon>
        <taxon>Fungi</taxon>
        <taxon>Fungi incertae sedis</taxon>
        <taxon>Mucoromycota</taxon>
        <taxon>Glomeromycotina</taxon>
        <taxon>Glomeromycetes</taxon>
        <taxon>Paraglomerales</taxon>
        <taxon>Paraglomeraceae</taxon>
        <taxon>Paraglomus</taxon>
    </lineage>
</organism>
<keyword evidence="3" id="KW-1185">Reference proteome</keyword>
<dbReference type="Proteomes" id="UP000789739">
    <property type="component" value="Unassembled WGS sequence"/>
</dbReference>
<dbReference type="EMBL" id="CAJVPI010000794">
    <property type="protein sequence ID" value="CAG8572800.1"/>
    <property type="molecule type" value="Genomic_DNA"/>
</dbReference>
<feature type="region of interest" description="Disordered" evidence="1">
    <location>
        <begin position="1"/>
        <end position="35"/>
    </location>
</feature>
<dbReference type="OrthoDB" id="10462582at2759"/>
<evidence type="ECO:0000313" key="2">
    <source>
        <dbReference type="EMBL" id="CAG8572800.1"/>
    </source>
</evidence>
<name>A0A9N9FYW1_9GLOM</name>
<comment type="caution">
    <text evidence="2">The sequence shown here is derived from an EMBL/GenBank/DDBJ whole genome shotgun (WGS) entry which is preliminary data.</text>
</comment>
<dbReference type="AlphaFoldDB" id="A0A9N9FYW1"/>
<evidence type="ECO:0000313" key="3">
    <source>
        <dbReference type="Proteomes" id="UP000789739"/>
    </source>
</evidence>